<name>A0A6P8HBK2_ACTTE</name>
<evidence type="ECO:0000256" key="2">
    <source>
        <dbReference type="ARBA" id="ARBA00022692"/>
    </source>
</evidence>
<keyword evidence="7" id="KW-1185">Reference proteome</keyword>
<evidence type="ECO:0000256" key="4">
    <source>
        <dbReference type="ARBA" id="ARBA00023136"/>
    </source>
</evidence>
<accession>A0A6P8HBK2</accession>
<feature type="transmembrane region" description="Helical" evidence="5">
    <location>
        <begin position="108"/>
        <end position="126"/>
    </location>
</feature>
<keyword evidence="4 5" id="KW-0472">Membrane</keyword>
<reference evidence="8" key="1">
    <citation type="submission" date="2025-08" db="UniProtKB">
        <authorList>
            <consortium name="RefSeq"/>
        </authorList>
    </citation>
    <scope>IDENTIFICATION</scope>
    <source>
        <tissue evidence="8">Tentacle</tissue>
    </source>
</reference>
<evidence type="ECO:0000313" key="7">
    <source>
        <dbReference type="Proteomes" id="UP000515163"/>
    </source>
</evidence>
<dbReference type="AlphaFoldDB" id="A0A6P8HBK2"/>
<dbReference type="FunCoup" id="A0A6P8HBK2">
    <property type="interactions" value="118"/>
</dbReference>
<dbReference type="Proteomes" id="UP000515163">
    <property type="component" value="Unplaced"/>
</dbReference>
<dbReference type="Pfam" id="PF13664">
    <property type="entry name" value="DUF4149"/>
    <property type="match status" value="1"/>
</dbReference>
<feature type="transmembrane region" description="Helical" evidence="5">
    <location>
        <begin position="138"/>
        <end position="157"/>
    </location>
</feature>
<feature type="domain" description="TMEM205-like" evidence="6">
    <location>
        <begin position="69"/>
        <end position="169"/>
    </location>
</feature>
<evidence type="ECO:0000256" key="5">
    <source>
        <dbReference type="SAM" id="Phobius"/>
    </source>
</evidence>
<organism evidence="7 8">
    <name type="scientific">Actinia tenebrosa</name>
    <name type="common">Australian red waratah sea anemone</name>
    <dbReference type="NCBI Taxonomy" id="6105"/>
    <lineage>
        <taxon>Eukaryota</taxon>
        <taxon>Metazoa</taxon>
        <taxon>Cnidaria</taxon>
        <taxon>Anthozoa</taxon>
        <taxon>Hexacorallia</taxon>
        <taxon>Actiniaria</taxon>
        <taxon>Actiniidae</taxon>
        <taxon>Actinia</taxon>
    </lineage>
</organism>
<dbReference type="OrthoDB" id="1641132at2759"/>
<dbReference type="InParanoid" id="A0A6P8HBK2"/>
<sequence>MSSNQVLSSKPAQNQDSKLQKRVMTLRVCPQLTTFVVLMLALSLSSRISEEVRRGSILSTVTRFTHLFAFGTWLGIQFWATFIAGVTMYFNMGRHAFGELQSKLFPKYFFSGACLTAITLATYCLIHPIQHWEGKDKIQSLGLLVSLICCMMNYMYLEPTTTRLMDKRYAFEKERGYGQEIGPIPDNKLKNDEEYLKITKSFACVHGFSSMANLMSYAGCLLHLWYLATQVTM</sequence>
<dbReference type="PANTHER" id="PTHR23241:SF102">
    <property type="entry name" value="LD23009P"/>
    <property type="match status" value="1"/>
</dbReference>
<proteinExistence type="predicted"/>
<evidence type="ECO:0000259" key="6">
    <source>
        <dbReference type="Pfam" id="PF13664"/>
    </source>
</evidence>
<protein>
    <submittedName>
        <fullName evidence="8">Transmembrane protein 205-like</fullName>
    </submittedName>
</protein>
<keyword evidence="3 5" id="KW-1133">Transmembrane helix</keyword>
<evidence type="ECO:0000256" key="1">
    <source>
        <dbReference type="ARBA" id="ARBA00004370"/>
    </source>
</evidence>
<feature type="transmembrane region" description="Helical" evidence="5">
    <location>
        <begin position="64"/>
        <end position="88"/>
    </location>
</feature>
<evidence type="ECO:0000313" key="8">
    <source>
        <dbReference type="RefSeq" id="XP_031553001.1"/>
    </source>
</evidence>
<dbReference type="GO" id="GO:0016020">
    <property type="term" value="C:membrane"/>
    <property type="evidence" value="ECO:0007669"/>
    <property type="project" value="UniProtKB-SubCell"/>
</dbReference>
<comment type="subcellular location">
    <subcellularLocation>
        <location evidence="1">Membrane</location>
    </subcellularLocation>
</comment>
<dbReference type="InterPro" id="IPR025423">
    <property type="entry name" value="TMEM205-like"/>
</dbReference>
<dbReference type="GeneID" id="116290146"/>
<dbReference type="InterPro" id="IPR053009">
    <property type="entry name" value="Xanthocillin_Biosynth-Assoc"/>
</dbReference>
<keyword evidence="2 5" id="KW-0812">Transmembrane</keyword>
<gene>
    <name evidence="8" type="primary">LOC116290146</name>
</gene>
<feature type="transmembrane region" description="Helical" evidence="5">
    <location>
        <begin position="24"/>
        <end position="44"/>
    </location>
</feature>
<dbReference type="RefSeq" id="XP_031553001.1">
    <property type="nucleotide sequence ID" value="XM_031697141.1"/>
</dbReference>
<feature type="transmembrane region" description="Helical" evidence="5">
    <location>
        <begin position="210"/>
        <end position="228"/>
    </location>
</feature>
<dbReference type="PANTHER" id="PTHR23241">
    <property type="entry name" value="LATE EMBRYOGENESIS ABUNDANT PLANTS LEA-RELATED"/>
    <property type="match status" value="1"/>
</dbReference>
<dbReference type="KEGG" id="aten:116290146"/>
<evidence type="ECO:0000256" key="3">
    <source>
        <dbReference type="ARBA" id="ARBA00022989"/>
    </source>
</evidence>